<accession>A0A451A9Z6</accession>
<protein>
    <submittedName>
        <fullName evidence="1">Uncharacterized protein</fullName>
    </submittedName>
</protein>
<dbReference type="AlphaFoldDB" id="A0A451A9Z6"/>
<sequence length="95" mass="10500">MAVKPEFECINQYLSCRPMVSYPLDQGKSLEFKSAYIALRGDFRFPGRFSLNASAIASASSGKAPAWVRRLVNRSVSKVMLGSHLGFSMLTNHEA</sequence>
<proteinExistence type="predicted"/>
<dbReference type="EMBL" id="CAADFW010000081">
    <property type="protein sequence ID" value="VFK62858.1"/>
    <property type="molecule type" value="Genomic_DNA"/>
</dbReference>
<organism evidence="1">
    <name type="scientific">Candidatus Kentrum sp. TC</name>
    <dbReference type="NCBI Taxonomy" id="2126339"/>
    <lineage>
        <taxon>Bacteria</taxon>
        <taxon>Pseudomonadati</taxon>
        <taxon>Pseudomonadota</taxon>
        <taxon>Gammaproteobacteria</taxon>
        <taxon>Candidatus Kentrum</taxon>
    </lineage>
</organism>
<reference evidence="1" key="1">
    <citation type="submission" date="2019-02" db="EMBL/GenBank/DDBJ databases">
        <authorList>
            <person name="Gruber-Vodicka R. H."/>
            <person name="Seah K. B. B."/>
        </authorList>
    </citation>
    <scope>NUCLEOTIDE SEQUENCE</scope>
    <source>
        <strain evidence="1">BECK_BZ126</strain>
    </source>
</reference>
<evidence type="ECO:0000313" key="1">
    <source>
        <dbReference type="EMBL" id="VFK62858.1"/>
    </source>
</evidence>
<name>A0A451A9Z6_9GAMM</name>
<gene>
    <name evidence="1" type="ORF">BECKTC1821F_GA0114240_10817</name>
</gene>